<evidence type="ECO:0000313" key="2">
    <source>
        <dbReference type="EMBL" id="UNZ05330.1"/>
    </source>
</evidence>
<proteinExistence type="predicted"/>
<name>A0ABY3Z4T3_STRRM</name>
<feature type="region of interest" description="Disordered" evidence="1">
    <location>
        <begin position="1"/>
        <end position="20"/>
    </location>
</feature>
<dbReference type="Proteomes" id="UP000829494">
    <property type="component" value="Chromosome"/>
</dbReference>
<accession>A0ABY3Z4T3</accession>
<organism evidence="2 3">
    <name type="scientific">Streptomyces rimosus subsp. rimosus</name>
    <dbReference type="NCBI Taxonomy" id="132474"/>
    <lineage>
        <taxon>Bacteria</taxon>
        <taxon>Bacillati</taxon>
        <taxon>Actinomycetota</taxon>
        <taxon>Actinomycetes</taxon>
        <taxon>Kitasatosporales</taxon>
        <taxon>Streptomycetaceae</taxon>
        <taxon>Streptomyces</taxon>
    </lineage>
</organism>
<protein>
    <submittedName>
        <fullName evidence="2">Uncharacterized protein</fullName>
    </submittedName>
</protein>
<reference evidence="2 3" key="1">
    <citation type="submission" date="2022-03" db="EMBL/GenBank/DDBJ databases">
        <title>Complete genome of Streptomyces rimosus ssp. rimosus R7 (=ATCC 10970).</title>
        <authorList>
            <person name="Beganovic S."/>
            <person name="Ruckert C."/>
            <person name="Busche T."/>
            <person name="Kalinowski J."/>
            <person name="Wittmann C."/>
        </authorList>
    </citation>
    <scope>NUCLEOTIDE SEQUENCE [LARGE SCALE GENOMIC DNA]</scope>
    <source>
        <strain evidence="2 3">R7</strain>
    </source>
</reference>
<dbReference type="EMBL" id="CP094298">
    <property type="protein sequence ID" value="UNZ05330.1"/>
    <property type="molecule type" value="Genomic_DNA"/>
</dbReference>
<evidence type="ECO:0000313" key="3">
    <source>
        <dbReference type="Proteomes" id="UP000829494"/>
    </source>
</evidence>
<evidence type="ECO:0000256" key="1">
    <source>
        <dbReference type="SAM" id="MobiDB-lite"/>
    </source>
</evidence>
<gene>
    <name evidence="2" type="ORF">SRIMR7_24540</name>
</gene>
<sequence>MRAGHPQGAYDSPRRLAREWSRDPGRWEDHIRALLPELRAATAKISSSPGGRVRYPLGARFRYGMPHTRAQQGENSDLCPDIAFTVPAHHYRGCGPEAAEIRRNAVWPVFRPIQASWR</sequence>
<keyword evidence="3" id="KW-1185">Reference proteome</keyword>